<feature type="transmembrane region" description="Helical" evidence="2">
    <location>
        <begin position="88"/>
        <end position="112"/>
    </location>
</feature>
<evidence type="ECO:0000313" key="4">
    <source>
        <dbReference type="EMBL" id="URW74396.1"/>
    </source>
</evidence>
<dbReference type="PANTHER" id="PTHR34978:SF3">
    <property type="entry name" value="SLR0241 PROTEIN"/>
    <property type="match status" value="1"/>
</dbReference>
<feature type="transmembrane region" description="Helical" evidence="2">
    <location>
        <begin position="30"/>
        <end position="48"/>
    </location>
</feature>
<feature type="region of interest" description="Disordered" evidence="1">
    <location>
        <begin position="332"/>
        <end position="355"/>
    </location>
</feature>
<feature type="domain" description="Peptidase M56" evidence="3">
    <location>
        <begin position="6"/>
        <end position="269"/>
    </location>
</feature>
<keyword evidence="2" id="KW-0472">Membrane</keyword>
<keyword evidence="2" id="KW-1133">Transmembrane helix</keyword>
<dbReference type="InterPro" id="IPR052173">
    <property type="entry name" value="Beta-lactam_resp_regulator"/>
</dbReference>
<accession>A0ABY4TPU2</accession>
<feature type="compositionally biased region" description="Pro residues" evidence="1">
    <location>
        <begin position="335"/>
        <end position="348"/>
    </location>
</feature>
<dbReference type="PANTHER" id="PTHR34978">
    <property type="entry name" value="POSSIBLE SENSOR-TRANSDUCER PROTEIN BLAR"/>
    <property type="match status" value="1"/>
</dbReference>
<evidence type="ECO:0000313" key="5">
    <source>
        <dbReference type="Proteomes" id="UP001055580"/>
    </source>
</evidence>
<gene>
    <name evidence="4" type="ORF">M9980_07285</name>
</gene>
<evidence type="ECO:0000256" key="2">
    <source>
        <dbReference type="SAM" id="Phobius"/>
    </source>
</evidence>
<sequence length="550" mass="59350">MIAWAVETVIATSLLMLVVLAIRTPVRRHFGPAIGYALWAIPALRMVLPPLPDSWRGAAIPVLPTPQDITIYLGDPVATLPAEAANGFGWPTVVVALWVIGTAGFALWHIIAHHRFCARIRRHADSVTPVAAGNVRVIATDAATGPLAFGVWRKFVAFPRDFAERYDPLEQDLALAHELGHHARGDLIANWIALVILAVHWFNPVAWRAYRAFRADQEMACDALVLAGRARELRAAYGRAIVKSAHGGAVSAACHLHTINEIKGRLKMLGVHDRTTRTRLYAGTAALGALLLTGLGVTASGTAAAEGVRTGVETATGVDFAAMELPRLPALAQDLPPPPPAPPAPRAPGAPGTSIDRQVTVTNVDGKPVKKVRVIMHDKDGVTRTLTDDEIGDLDIKLPEGPGGVKHRFVFRSKDGKPMAWDDKAIAGLSPEMRDRLKNMPEISSRTCTEGEGKGENVIRREDGAKKIVIICTNRIEKMAALSMGEADKAGTRAVVIRRHAETTALEGLRDARRSIEANRDMTDSQRAAALSGIDSAIREMESMESNRKD</sequence>
<name>A0ABY4TPU2_9SPHN</name>
<organism evidence="4 5">
    <name type="scientific">Sphingomonas donggukensis</name>
    <dbReference type="NCBI Taxonomy" id="2949093"/>
    <lineage>
        <taxon>Bacteria</taxon>
        <taxon>Pseudomonadati</taxon>
        <taxon>Pseudomonadota</taxon>
        <taxon>Alphaproteobacteria</taxon>
        <taxon>Sphingomonadales</taxon>
        <taxon>Sphingomonadaceae</taxon>
        <taxon>Sphingomonas</taxon>
    </lineage>
</organism>
<dbReference type="Proteomes" id="UP001055580">
    <property type="component" value="Chromosome"/>
</dbReference>
<dbReference type="RefSeq" id="WP_250748222.1">
    <property type="nucleotide sequence ID" value="NZ_CP098401.1"/>
</dbReference>
<feature type="transmembrane region" description="Helical" evidence="2">
    <location>
        <begin position="187"/>
        <end position="207"/>
    </location>
</feature>
<feature type="transmembrane region" description="Helical" evidence="2">
    <location>
        <begin position="6"/>
        <end position="23"/>
    </location>
</feature>
<dbReference type="CDD" id="cd07341">
    <property type="entry name" value="M56_BlaR1_MecR1_like"/>
    <property type="match status" value="1"/>
</dbReference>
<reference evidence="4" key="1">
    <citation type="submission" date="2022-05" db="EMBL/GenBank/DDBJ databases">
        <title>Sphingomonas sp. strain RMG20 Genome sequencing and assembly.</title>
        <authorList>
            <person name="Kim I."/>
        </authorList>
    </citation>
    <scope>NUCLEOTIDE SEQUENCE</scope>
    <source>
        <strain evidence="4">RMG20</strain>
    </source>
</reference>
<keyword evidence="5" id="KW-1185">Reference proteome</keyword>
<dbReference type="InterPro" id="IPR008756">
    <property type="entry name" value="Peptidase_M56"/>
</dbReference>
<evidence type="ECO:0000256" key="1">
    <source>
        <dbReference type="SAM" id="MobiDB-lite"/>
    </source>
</evidence>
<dbReference type="Pfam" id="PF05569">
    <property type="entry name" value="Peptidase_M56"/>
    <property type="match status" value="1"/>
</dbReference>
<dbReference type="EMBL" id="CP098401">
    <property type="protein sequence ID" value="URW74396.1"/>
    <property type="molecule type" value="Genomic_DNA"/>
</dbReference>
<protein>
    <submittedName>
        <fullName evidence="4">M56 family metallopeptidase</fullName>
    </submittedName>
</protein>
<evidence type="ECO:0000259" key="3">
    <source>
        <dbReference type="Pfam" id="PF05569"/>
    </source>
</evidence>
<proteinExistence type="predicted"/>
<keyword evidence="2" id="KW-0812">Transmembrane</keyword>